<evidence type="ECO:0000256" key="8">
    <source>
        <dbReference type="ARBA" id="ARBA00023224"/>
    </source>
</evidence>
<evidence type="ECO:0000256" key="7">
    <source>
        <dbReference type="ARBA" id="ARBA00023170"/>
    </source>
</evidence>
<dbReference type="InterPro" id="IPR002277">
    <property type="entry name" value="LPA_rcpt_EDG2"/>
</dbReference>
<evidence type="ECO:0000256" key="4">
    <source>
        <dbReference type="ARBA" id="ARBA00022989"/>
    </source>
</evidence>
<evidence type="ECO:0000256" key="1">
    <source>
        <dbReference type="ARBA" id="ARBA00004651"/>
    </source>
</evidence>
<dbReference type="PROSITE" id="PS50262">
    <property type="entry name" value="G_PROTEIN_RECEP_F1_2"/>
    <property type="match status" value="1"/>
</dbReference>
<sequence length="99" mass="11024">AFIVCWTPGLVLLLLDVVCANCNVLTYEKFFLLLAEFNSAMNPIIYSYRDKEMSVTFKQILCCQRQENVNGTAEGSDRSASSINHTVLTGGHHNDHSVV</sequence>
<evidence type="ECO:0000313" key="12">
    <source>
        <dbReference type="EMBL" id="KAL0181970.1"/>
    </source>
</evidence>
<dbReference type="InterPro" id="IPR017452">
    <property type="entry name" value="GPCR_Rhodpsn_7TM"/>
</dbReference>
<proteinExistence type="predicted"/>
<keyword evidence="5" id="KW-0297">G-protein coupled receptor</keyword>
<comment type="caution">
    <text evidence="12">The sequence shown here is derived from an EMBL/GenBank/DDBJ whole genome shotgun (WGS) entry which is preliminary data.</text>
</comment>
<dbReference type="GO" id="GO:0005886">
    <property type="term" value="C:plasma membrane"/>
    <property type="evidence" value="ECO:0007669"/>
    <property type="project" value="UniProtKB-SubCell"/>
</dbReference>
<dbReference type="Proteomes" id="UP001529510">
    <property type="component" value="Unassembled WGS sequence"/>
</dbReference>
<evidence type="ECO:0000256" key="3">
    <source>
        <dbReference type="ARBA" id="ARBA00022692"/>
    </source>
</evidence>
<feature type="non-terminal residue" evidence="12">
    <location>
        <position position="1"/>
    </location>
</feature>
<feature type="signal peptide" evidence="10">
    <location>
        <begin position="1"/>
        <end position="20"/>
    </location>
</feature>
<protein>
    <recommendedName>
        <fullName evidence="11">G-protein coupled receptors family 1 profile domain-containing protein</fullName>
    </recommendedName>
</protein>
<accession>A0ABD0Q7B0</accession>
<comment type="subcellular location">
    <subcellularLocation>
        <location evidence="1">Cell membrane</location>
        <topology evidence="1">Multi-pass membrane protein</topology>
    </subcellularLocation>
</comment>
<keyword evidence="8" id="KW-0807">Transducer</keyword>
<dbReference type="Gene3D" id="1.20.1070.10">
    <property type="entry name" value="Rhodopsin 7-helix transmembrane proteins"/>
    <property type="match status" value="1"/>
</dbReference>
<evidence type="ECO:0000256" key="6">
    <source>
        <dbReference type="ARBA" id="ARBA00023136"/>
    </source>
</evidence>
<keyword evidence="6" id="KW-0472">Membrane</keyword>
<keyword evidence="3" id="KW-0812">Transmembrane</keyword>
<evidence type="ECO:0000256" key="2">
    <source>
        <dbReference type="ARBA" id="ARBA00022475"/>
    </source>
</evidence>
<feature type="compositionally biased region" description="Polar residues" evidence="9">
    <location>
        <begin position="71"/>
        <end position="87"/>
    </location>
</feature>
<feature type="domain" description="G-protein coupled receptors family 1 profile" evidence="11">
    <location>
        <begin position="1"/>
        <end position="46"/>
    </location>
</feature>
<dbReference type="PANTHER" id="PTHR22750">
    <property type="entry name" value="G-PROTEIN COUPLED RECEPTOR"/>
    <property type="match status" value="1"/>
</dbReference>
<keyword evidence="2" id="KW-1003">Cell membrane</keyword>
<name>A0ABD0Q7B0_CIRMR</name>
<dbReference type="SUPFAM" id="SSF81321">
    <property type="entry name" value="Family A G protein-coupled receptor-like"/>
    <property type="match status" value="1"/>
</dbReference>
<keyword evidence="10" id="KW-0732">Signal</keyword>
<keyword evidence="4" id="KW-1133">Transmembrane helix</keyword>
<keyword evidence="13" id="KW-1185">Reference proteome</keyword>
<gene>
    <name evidence="12" type="ORF">M9458_021345</name>
</gene>
<dbReference type="PRINTS" id="PR01148">
    <property type="entry name" value="EDG2RECEPTOR"/>
</dbReference>
<evidence type="ECO:0000259" key="11">
    <source>
        <dbReference type="PROSITE" id="PS50262"/>
    </source>
</evidence>
<reference evidence="12 13" key="1">
    <citation type="submission" date="2024-05" db="EMBL/GenBank/DDBJ databases">
        <title>Genome sequencing and assembly of Indian major carp, Cirrhinus mrigala (Hamilton, 1822).</title>
        <authorList>
            <person name="Mohindra V."/>
            <person name="Chowdhury L.M."/>
            <person name="Lal K."/>
            <person name="Jena J.K."/>
        </authorList>
    </citation>
    <scope>NUCLEOTIDE SEQUENCE [LARGE SCALE GENOMIC DNA]</scope>
    <source>
        <strain evidence="12">CM1030</strain>
        <tissue evidence="12">Blood</tissue>
    </source>
</reference>
<feature type="chain" id="PRO_5044784272" description="G-protein coupled receptors family 1 profile domain-containing protein" evidence="10">
    <location>
        <begin position="21"/>
        <end position="99"/>
    </location>
</feature>
<dbReference type="AlphaFoldDB" id="A0ABD0Q7B0"/>
<evidence type="ECO:0000313" key="13">
    <source>
        <dbReference type="Proteomes" id="UP001529510"/>
    </source>
</evidence>
<dbReference type="EMBL" id="JAMKFB020000010">
    <property type="protein sequence ID" value="KAL0181970.1"/>
    <property type="molecule type" value="Genomic_DNA"/>
</dbReference>
<evidence type="ECO:0000256" key="9">
    <source>
        <dbReference type="SAM" id="MobiDB-lite"/>
    </source>
</evidence>
<evidence type="ECO:0000256" key="10">
    <source>
        <dbReference type="SAM" id="SignalP"/>
    </source>
</evidence>
<organism evidence="12 13">
    <name type="scientific">Cirrhinus mrigala</name>
    <name type="common">Mrigala</name>
    <dbReference type="NCBI Taxonomy" id="683832"/>
    <lineage>
        <taxon>Eukaryota</taxon>
        <taxon>Metazoa</taxon>
        <taxon>Chordata</taxon>
        <taxon>Craniata</taxon>
        <taxon>Vertebrata</taxon>
        <taxon>Euteleostomi</taxon>
        <taxon>Actinopterygii</taxon>
        <taxon>Neopterygii</taxon>
        <taxon>Teleostei</taxon>
        <taxon>Ostariophysi</taxon>
        <taxon>Cypriniformes</taxon>
        <taxon>Cyprinidae</taxon>
        <taxon>Labeoninae</taxon>
        <taxon>Labeonini</taxon>
        <taxon>Cirrhinus</taxon>
    </lineage>
</organism>
<dbReference type="GO" id="GO:0004930">
    <property type="term" value="F:G protein-coupled receptor activity"/>
    <property type="evidence" value="ECO:0007669"/>
    <property type="project" value="UniProtKB-KW"/>
</dbReference>
<feature type="region of interest" description="Disordered" evidence="9">
    <location>
        <begin position="71"/>
        <end position="99"/>
    </location>
</feature>
<keyword evidence="7" id="KW-0675">Receptor</keyword>
<evidence type="ECO:0000256" key="5">
    <source>
        <dbReference type="ARBA" id="ARBA00023040"/>
    </source>
</evidence>